<evidence type="ECO:0000256" key="1">
    <source>
        <dbReference type="ARBA" id="ARBA00004651"/>
    </source>
</evidence>
<evidence type="ECO:0000256" key="8">
    <source>
        <dbReference type="SAM" id="Phobius"/>
    </source>
</evidence>
<evidence type="ECO:0000256" key="2">
    <source>
        <dbReference type="ARBA" id="ARBA00022448"/>
    </source>
</evidence>
<feature type="transmembrane region" description="Helical" evidence="8">
    <location>
        <begin position="62"/>
        <end position="82"/>
    </location>
</feature>
<keyword evidence="3" id="KW-1003">Cell membrane</keyword>
<protein>
    <submittedName>
        <fullName evidence="9">MFS transporter</fullName>
    </submittedName>
</protein>
<evidence type="ECO:0000313" key="10">
    <source>
        <dbReference type="Proteomes" id="UP000295064"/>
    </source>
</evidence>
<dbReference type="RefSeq" id="WP_133514786.1">
    <property type="nucleotide sequence ID" value="NZ_SNWX01000008.1"/>
</dbReference>
<proteinExistence type="predicted"/>
<gene>
    <name evidence="9" type="ORF">DFR79_10877</name>
</gene>
<dbReference type="GO" id="GO:0022857">
    <property type="term" value="F:transmembrane transporter activity"/>
    <property type="evidence" value="ECO:0007669"/>
    <property type="project" value="InterPro"/>
</dbReference>
<evidence type="ECO:0000256" key="3">
    <source>
        <dbReference type="ARBA" id="ARBA00022475"/>
    </source>
</evidence>
<keyword evidence="5 8" id="KW-1133">Transmembrane helix</keyword>
<name>A0A4R6LW71_9FIRM</name>
<feature type="transmembrane region" description="Helical" evidence="8">
    <location>
        <begin position="30"/>
        <end position="56"/>
    </location>
</feature>
<evidence type="ECO:0000256" key="6">
    <source>
        <dbReference type="ARBA" id="ARBA00023136"/>
    </source>
</evidence>
<sequence>MLNYQENRAAKNKAEKKLEVKSEKRENLNLILFLSGKTISLFGSAIYAFVIGLYLLRTTSSALSFALNLALYTLPVVLFNPIAGVIADKFNKKILVVGSDLINGIFLSIIYLIITNFSLNLYLLYFSTFVMTTLTVFFDIAIESAKPSLVRKSGLIKINSQARVIESLSHILGPLMGGVIYGFINLEGFILINAISFLISALIEYFIDYQYNRQPEEETEIEKSLDTFIFRLKEGFYYIFRSSNLKSLVYIFIALNFFFNFTLIVPLPYLMNTIWKIDPDKYGIIQAAFPVGMITGALLTEKIMNKISYNILIKNIAYISAVGVTAFALPIIIFKDIPGSNFIVSYYSFLMFLSGISVAWIDVPANVIIQKIVPPNILGRVLSVKMSIIKIVVPIALLISSLFIKLVPVSYIFVTGSVIFLAFNFMFFNSAAGRELMQ</sequence>
<dbReference type="AlphaFoldDB" id="A0A4R6LW71"/>
<dbReference type="Proteomes" id="UP000295064">
    <property type="component" value="Unassembled WGS sequence"/>
</dbReference>
<dbReference type="PANTHER" id="PTHR43266:SF9">
    <property type="entry name" value="PERMEASE, MAJOR FACILITATOR SUPERFAMILY-RELATED"/>
    <property type="match status" value="1"/>
</dbReference>
<dbReference type="CDD" id="cd06173">
    <property type="entry name" value="MFS_MefA_like"/>
    <property type="match status" value="1"/>
</dbReference>
<comment type="caution">
    <text evidence="9">The sequence shown here is derived from an EMBL/GenBank/DDBJ whole genome shotgun (WGS) entry which is preliminary data.</text>
</comment>
<reference evidence="9 10" key="1">
    <citation type="submission" date="2019-03" db="EMBL/GenBank/DDBJ databases">
        <title>Subsurface microbial communities from deep shales in Ohio and West Virginia, USA.</title>
        <authorList>
            <person name="Wrighton K."/>
        </authorList>
    </citation>
    <scope>NUCLEOTIDE SEQUENCE [LARGE SCALE GENOMIC DNA]</scope>
    <source>
        <strain evidence="9 10">MA284_T2</strain>
    </source>
</reference>
<accession>A0A4R6LW71</accession>
<dbReference type="Pfam" id="PF07690">
    <property type="entry name" value="MFS_1"/>
    <property type="match status" value="1"/>
</dbReference>
<evidence type="ECO:0000256" key="4">
    <source>
        <dbReference type="ARBA" id="ARBA00022692"/>
    </source>
</evidence>
<feature type="coiled-coil region" evidence="7">
    <location>
        <begin position="4"/>
        <end position="31"/>
    </location>
</feature>
<feature type="transmembrane region" description="Helical" evidence="8">
    <location>
        <begin position="120"/>
        <end position="142"/>
    </location>
</feature>
<dbReference type="Gene3D" id="1.20.1250.20">
    <property type="entry name" value="MFS general substrate transporter like domains"/>
    <property type="match status" value="1"/>
</dbReference>
<dbReference type="OrthoDB" id="9775268at2"/>
<keyword evidence="2" id="KW-0813">Transport</keyword>
<feature type="transmembrane region" description="Helical" evidence="8">
    <location>
        <begin position="381"/>
        <end position="404"/>
    </location>
</feature>
<feature type="transmembrane region" description="Helical" evidence="8">
    <location>
        <begin position="312"/>
        <end position="334"/>
    </location>
</feature>
<dbReference type="EMBL" id="SNWX01000008">
    <property type="protein sequence ID" value="TDO92051.1"/>
    <property type="molecule type" value="Genomic_DNA"/>
</dbReference>
<organism evidence="9 10">
    <name type="scientific">Halanaerobium saccharolyticum</name>
    <dbReference type="NCBI Taxonomy" id="43595"/>
    <lineage>
        <taxon>Bacteria</taxon>
        <taxon>Bacillati</taxon>
        <taxon>Bacillota</taxon>
        <taxon>Clostridia</taxon>
        <taxon>Halanaerobiales</taxon>
        <taxon>Halanaerobiaceae</taxon>
        <taxon>Halanaerobium</taxon>
    </lineage>
</organism>
<feature type="transmembrane region" description="Helical" evidence="8">
    <location>
        <begin position="346"/>
        <end position="369"/>
    </location>
</feature>
<comment type="subcellular location">
    <subcellularLocation>
        <location evidence="1">Cell membrane</location>
        <topology evidence="1">Multi-pass membrane protein</topology>
    </subcellularLocation>
</comment>
<feature type="transmembrane region" description="Helical" evidence="8">
    <location>
        <begin position="94"/>
        <end position="114"/>
    </location>
</feature>
<evidence type="ECO:0000256" key="7">
    <source>
        <dbReference type="SAM" id="Coils"/>
    </source>
</evidence>
<evidence type="ECO:0000256" key="5">
    <source>
        <dbReference type="ARBA" id="ARBA00022989"/>
    </source>
</evidence>
<feature type="transmembrane region" description="Helical" evidence="8">
    <location>
        <begin position="190"/>
        <end position="207"/>
    </location>
</feature>
<feature type="transmembrane region" description="Helical" evidence="8">
    <location>
        <begin position="410"/>
        <end position="428"/>
    </location>
</feature>
<dbReference type="InterPro" id="IPR036259">
    <property type="entry name" value="MFS_trans_sf"/>
</dbReference>
<keyword evidence="4 8" id="KW-0812">Transmembrane</keyword>
<dbReference type="PANTHER" id="PTHR43266">
    <property type="entry name" value="MACROLIDE-EFFLUX PROTEIN"/>
    <property type="match status" value="1"/>
</dbReference>
<feature type="transmembrane region" description="Helical" evidence="8">
    <location>
        <begin position="282"/>
        <end position="300"/>
    </location>
</feature>
<keyword evidence="7" id="KW-0175">Coiled coil</keyword>
<dbReference type="InterPro" id="IPR011701">
    <property type="entry name" value="MFS"/>
</dbReference>
<keyword evidence="6 8" id="KW-0472">Membrane</keyword>
<feature type="transmembrane region" description="Helical" evidence="8">
    <location>
        <begin position="248"/>
        <end position="270"/>
    </location>
</feature>
<dbReference type="SUPFAM" id="SSF103473">
    <property type="entry name" value="MFS general substrate transporter"/>
    <property type="match status" value="1"/>
</dbReference>
<evidence type="ECO:0000313" key="9">
    <source>
        <dbReference type="EMBL" id="TDO92051.1"/>
    </source>
</evidence>
<feature type="transmembrane region" description="Helical" evidence="8">
    <location>
        <begin position="163"/>
        <end position="184"/>
    </location>
</feature>
<dbReference type="GO" id="GO:0005886">
    <property type="term" value="C:plasma membrane"/>
    <property type="evidence" value="ECO:0007669"/>
    <property type="project" value="UniProtKB-SubCell"/>
</dbReference>